<evidence type="ECO:0000256" key="11">
    <source>
        <dbReference type="ARBA" id="ARBA00023284"/>
    </source>
</evidence>
<evidence type="ECO:0000256" key="12">
    <source>
        <dbReference type="ARBA" id="ARBA00039846"/>
    </source>
</evidence>
<dbReference type="FunFam" id="3.40.30.10:FF:000017">
    <property type="entry name" value="Protein disulfide-isomerase A4"/>
    <property type="match status" value="1"/>
</dbReference>
<evidence type="ECO:0000256" key="6">
    <source>
        <dbReference type="ARBA" id="ARBA00022729"/>
    </source>
</evidence>
<keyword evidence="9 13" id="KW-1015">Disulfide bond</keyword>
<dbReference type="Pfam" id="PF13848">
    <property type="entry name" value="Thioredoxin_6"/>
    <property type="match status" value="1"/>
</dbReference>
<feature type="signal peptide" evidence="15">
    <location>
        <begin position="1"/>
        <end position="21"/>
    </location>
</feature>
<dbReference type="Gene3D" id="3.40.30.10">
    <property type="entry name" value="Glutaredoxin"/>
    <property type="match status" value="4"/>
</dbReference>
<dbReference type="NCBIfam" id="TIGR01130">
    <property type="entry name" value="ER_PDI_fam"/>
    <property type="match status" value="1"/>
</dbReference>
<dbReference type="InterPro" id="IPR005792">
    <property type="entry name" value="Prot_disulphide_isomerase"/>
</dbReference>
<protein>
    <recommendedName>
        <fullName evidence="12 15">Protein disulfide-isomerase</fullName>
        <ecNumber evidence="5 15">5.3.4.1</ecNumber>
    </recommendedName>
</protein>
<dbReference type="GO" id="GO:0051082">
    <property type="term" value="F:unfolded protein binding"/>
    <property type="evidence" value="ECO:0007669"/>
    <property type="project" value="UniProtKB-ARBA"/>
</dbReference>
<dbReference type="CDD" id="cd02961">
    <property type="entry name" value="PDI_a_family"/>
    <property type="match status" value="1"/>
</dbReference>
<dbReference type="EC" id="5.3.4.1" evidence="5 15"/>
<dbReference type="GO" id="GO:0005788">
    <property type="term" value="C:endoplasmic reticulum lumen"/>
    <property type="evidence" value="ECO:0007669"/>
    <property type="project" value="UniProtKB-SubCell"/>
</dbReference>
<feature type="disulfide bond" description="Redox-active" evidence="13">
    <location>
        <begin position="60"/>
        <end position="63"/>
    </location>
</feature>
<dbReference type="PANTHER" id="PTHR18929">
    <property type="entry name" value="PROTEIN DISULFIDE ISOMERASE"/>
    <property type="match status" value="1"/>
</dbReference>
<dbReference type="GO" id="GO:0006457">
    <property type="term" value="P:protein folding"/>
    <property type="evidence" value="ECO:0007669"/>
    <property type="project" value="TreeGrafter"/>
</dbReference>
<dbReference type="CDD" id="cd02981">
    <property type="entry name" value="PDI_b_family"/>
    <property type="match status" value="1"/>
</dbReference>
<dbReference type="InterPro" id="IPR036249">
    <property type="entry name" value="Thioredoxin-like_sf"/>
</dbReference>
<feature type="disulfide bond" description="Redox-active" evidence="13">
    <location>
        <begin position="403"/>
        <end position="406"/>
    </location>
</feature>
<evidence type="ECO:0000313" key="18">
    <source>
        <dbReference type="EMBL" id="CUS24271.1"/>
    </source>
</evidence>
<evidence type="ECO:0000256" key="4">
    <source>
        <dbReference type="ARBA" id="ARBA00006347"/>
    </source>
</evidence>
<organism evidence="18 19">
    <name type="scientific">Lachancea quebecensis</name>
    <dbReference type="NCBI Taxonomy" id="1654605"/>
    <lineage>
        <taxon>Eukaryota</taxon>
        <taxon>Fungi</taxon>
        <taxon>Dikarya</taxon>
        <taxon>Ascomycota</taxon>
        <taxon>Saccharomycotina</taxon>
        <taxon>Saccharomycetes</taxon>
        <taxon>Saccharomycetales</taxon>
        <taxon>Saccharomycetaceae</taxon>
        <taxon>Lachancea</taxon>
    </lineage>
</organism>
<dbReference type="InterPro" id="IPR017937">
    <property type="entry name" value="Thioredoxin_CS"/>
</dbReference>
<evidence type="ECO:0000256" key="5">
    <source>
        <dbReference type="ARBA" id="ARBA00012723"/>
    </source>
</evidence>
<dbReference type="AlphaFoldDB" id="A0A0P1KVH6"/>
<dbReference type="FunFam" id="3.40.30.10:FF:000154">
    <property type="entry name" value="Protein disulfide-isomerase"/>
    <property type="match status" value="1"/>
</dbReference>
<evidence type="ECO:0000256" key="2">
    <source>
        <dbReference type="ARBA" id="ARBA00002692"/>
    </source>
</evidence>
<keyword evidence="8" id="KW-0256">Endoplasmic reticulum</keyword>
<dbReference type="Pfam" id="PF00085">
    <property type="entry name" value="Thioredoxin"/>
    <property type="match status" value="2"/>
</dbReference>
<comment type="similarity">
    <text evidence="4 14">Belongs to the protein disulfide isomerase family.</text>
</comment>
<evidence type="ECO:0000256" key="10">
    <source>
        <dbReference type="ARBA" id="ARBA00023235"/>
    </source>
</evidence>
<comment type="catalytic activity">
    <reaction evidence="1 15">
        <text>Catalyzes the rearrangement of -S-S- bonds in proteins.</text>
        <dbReference type="EC" id="5.3.4.1"/>
    </reaction>
</comment>
<evidence type="ECO:0000259" key="17">
    <source>
        <dbReference type="PROSITE" id="PS51352"/>
    </source>
</evidence>
<evidence type="ECO:0000256" key="15">
    <source>
        <dbReference type="RuleBase" id="RU361130"/>
    </source>
</evidence>
<dbReference type="PANTHER" id="PTHR18929:SF132">
    <property type="entry name" value="PROTEIN DISULFIDE-ISOMERASE A3"/>
    <property type="match status" value="1"/>
</dbReference>
<keyword evidence="11 13" id="KW-0676">Redox-active center</keyword>
<proteinExistence type="inferred from homology"/>
<evidence type="ECO:0000256" key="9">
    <source>
        <dbReference type="ARBA" id="ARBA00023157"/>
    </source>
</evidence>
<dbReference type="SUPFAM" id="SSF52833">
    <property type="entry name" value="Thioredoxin-like"/>
    <property type="match status" value="4"/>
</dbReference>
<dbReference type="PROSITE" id="PS00194">
    <property type="entry name" value="THIOREDOXIN_1"/>
    <property type="match status" value="2"/>
</dbReference>
<dbReference type="InterPro" id="IPR005788">
    <property type="entry name" value="PDI_thioredoxin-like_dom"/>
</dbReference>
<gene>
    <name evidence="18" type="ORF">LAQU0_S15e00782g</name>
</gene>
<evidence type="ECO:0000256" key="7">
    <source>
        <dbReference type="ARBA" id="ARBA00022737"/>
    </source>
</evidence>
<dbReference type="PROSITE" id="PS51352">
    <property type="entry name" value="THIOREDOXIN_2"/>
    <property type="match status" value="2"/>
</dbReference>
<keyword evidence="19" id="KW-1185">Reference proteome</keyword>
<evidence type="ECO:0000256" key="8">
    <source>
        <dbReference type="ARBA" id="ARBA00022824"/>
    </source>
</evidence>
<comment type="function">
    <text evidence="2">Participates in the folding of proteins containing disulfide bonds, may be involved in glycosylation, prolyl hydroxylation and triglyceride transfer.</text>
</comment>
<keyword evidence="10 15" id="KW-0413">Isomerase</keyword>
<keyword evidence="7" id="KW-0677">Repeat</keyword>
<dbReference type="CDD" id="cd02982">
    <property type="entry name" value="PDI_b'_family"/>
    <property type="match status" value="1"/>
</dbReference>
<keyword evidence="6 15" id="KW-0732">Signal</keyword>
<accession>A0A0P1KVH6</accession>
<evidence type="ECO:0000256" key="3">
    <source>
        <dbReference type="ARBA" id="ARBA00004319"/>
    </source>
</evidence>
<dbReference type="InterPro" id="IPR013766">
    <property type="entry name" value="Thioredoxin_domain"/>
</dbReference>
<dbReference type="FunFam" id="3.40.30.10:FF:000139">
    <property type="entry name" value="Protein disulfide-isomerase"/>
    <property type="match status" value="1"/>
</dbReference>
<evidence type="ECO:0000313" key="19">
    <source>
        <dbReference type="Proteomes" id="UP000236544"/>
    </source>
</evidence>
<dbReference type="NCBIfam" id="TIGR01126">
    <property type="entry name" value="pdi_dom"/>
    <property type="match status" value="1"/>
</dbReference>
<dbReference type="CDD" id="cd02995">
    <property type="entry name" value="PDI_a_PDI_a'_C"/>
    <property type="match status" value="1"/>
</dbReference>
<dbReference type="Proteomes" id="UP000236544">
    <property type="component" value="Unassembled WGS sequence"/>
</dbReference>
<dbReference type="PRINTS" id="PR00421">
    <property type="entry name" value="THIOREDOXIN"/>
</dbReference>
<dbReference type="EMBL" id="LN890572">
    <property type="protein sequence ID" value="CUS24271.1"/>
    <property type="molecule type" value="Genomic_DNA"/>
</dbReference>
<feature type="domain" description="Thioredoxin" evidence="17">
    <location>
        <begin position="361"/>
        <end position="484"/>
    </location>
</feature>
<feature type="region of interest" description="Disordered" evidence="16">
    <location>
        <begin position="496"/>
        <end position="525"/>
    </location>
</feature>
<feature type="domain" description="Thioredoxin" evidence="17">
    <location>
        <begin position="21"/>
        <end position="140"/>
    </location>
</feature>
<evidence type="ECO:0000256" key="13">
    <source>
        <dbReference type="PIRSR" id="PIRSR605792-51"/>
    </source>
</evidence>
<dbReference type="GO" id="GO:0034976">
    <property type="term" value="P:response to endoplasmic reticulum stress"/>
    <property type="evidence" value="ECO:0007669"/>
    <property type="project" value="TreeGrafter"/>
</dbReference>
<dbReference type="GO" id="GO:0015035">
    <property type="term" value="F:protein-disulfide reductase activity"/>
    <property type="evidence" value="ECO:0007669"/>
    <property type="project" value="UniProtKB-ARBA"/>
</dbReference>
<evidence type="ECO:0000256" key="1">
    <source>
        <dbReference type="ARBA" id="ARBA00001182"/>
    </source>
</evidence>
<dbReference type="OrthoDB" id="427280at2759"/>
<reference evidence="19" key="1">
    <citation type="submission" date="2015-10" db="EMBL/GenBank/DDBJ databases">
        <authorList>
            <person name="Devillers H."/>
        </authorList>
    </citation>
    <scope>NUCLEOTIDE SEQUENCE [LARGE SCALE GENOMIC DNA]</scope>
</reference>
<name>A0A0P1KVH6_9SACH</name>
<evidence type="ECO:0000256" key="14">
    <source>
        <dbReference type="RuleBase" id="RU004208"/>
    </source>
</evidence>
<feature type="compositionally biased region" description="Acidic residues" evidence="16">
    <location>
        <begin position="502"/>
        <end position="525"/>
    </location>
</feature>
<dbReference type="GO" id="GO:0003756">
    <property type="term" value="F:protein disulfide isomerase activity"/>
    <property type="evidence" value="ECO:0007669"/>
    <property type="project" value="UniProtKB-EC"/>
</dbReference>
<sequence length="525" mass="58425">MQLSRNLFLGISALAAAIGNAQQEATAPEGSAVVKLTSETFAEFIKEHPLVLAEFYAPWCGHCKTLAPHYVEAAATLESKNIPLAQVDCTTEEELCMEHGIRGYPTIKVFRNHQIDAPADYQGGRTANAIVSYMVSQSLPPVSVLEGEEAADDFKDLLAESSGAVIVDGGVEGLNETFHELAQLFRDDFTFVQYNESDAKQKLSVYLPKQDSPIVFEGKNTSISHLVDWVQVETKPYFGDINGETFQSYMESNLPLAYFFYTSPEERASYEDFFSKLGKEHRGKINFVGLDASAFGRHAQNLNMKEQFPLFVIHDTVANLKYGLPQLSEEEFSSLTKPLELKTKDITKFIKNFVAGELKPIVKSEEIPEKQESSVFRIVGKTHEDVINDESKDVLVKYYAPWCGHCKRLAPVYEELANIYVSDKDAQDKVLVANVDATLNDVNVDLEGYPTLILYPAGNKSTPVVYQGARDMESLMNFIQESGLHGINGTAILESKKAQEAQEADEEEAVEEAEIIEESVEHDEL</sequence>
<feature type="chain" id="PRO_5005962985" description="Protein disulfide-isomerase" evidence="15">
    <location>
        <begin position="22"/>
        <end position="525"/>
    </location>
</feature>
<evidence type="ECO:0000256" key="16">
    <source>
        <dbReference type="SAM" id="MobiDB-lite"/>
    </source>
</evidence>
<comment type="subcellular location">
    <subcellularLocation>
        <location evidence="3">Endoplasmic reticulum lumen</location>
    </subcellularLocation>
</comment>